<keyword evidence="2" id="KW-1185">Reference proteome</keyword>
<gene>
    <name evidence="1" type="primary">110</name>
    <name evidence="1" type="ORF">SEA_VALENTINIPUFF_110</name>
</gene>
<evidence type="ECO:0000313" key="2">
    <source>
        <dbReference type="Proteomes" id="UP000281993"/>
    </source>
</evidence>
<name>A0A386KS18_9CAUD</name>
<sequence>MTLIRAAALLVLATAGLVIIIIGLIATPTVANGVELLGTVFILISGYQFTKAAITPEPVEVSTDA</sequence>
<protein>
    <submittedName>
        <fullName evidence="1">Uncharacterized protein</fullName>
    </submittedName>
</protein>
<reference evidence="1 2" key="1">
    <citation type="submission" date="2018-08" db="EMBL/GenBank/DDBJ databases">
        <authorList>
            <person name="Preder H."/>
            <person name="Servin-Meza L.A."/>
            <person name="Bonilla J.A."/>
            <person name="Klyczek K."/>
            <person name="Garlena R.A."/>
            <person name="Russell D.A."/>
            <person name="Pope W.H."/>
            <person name="Jacobs-Sera D."/>
            <person name="Hatfull G.F."/>
        </authorList>
    </citation>
    <scope>NUCLEOTIDE SEQUENCE [LARGE SCALE GENOMIC DNA]</scope>
</reference>
<evidence type="ECO:0000313" key="1">
    <source>
        <dbReference type="EMBL" id="AYD87403.1"/>
    </source>
</evidence>
<accession>A0A386KS18</accession>
<organism evidence="1 2">
    <name type="scientific">Microbacterium phage ValentiniPuff</name>
    <dbReference type="NCBI Taxonomy" id="2315705"/>
    <lineage>
        <taxon>Viruses</taxon>
        <taxon>Duplodnaviria</taxon>
        <taxon>Heunggongvirae</taxon>
        <taxon>Uroviricota</taxon>
        <taxon>Caudoviricetes</taxon>
        <taxon>Valentinivirus</taxon>
        <taxon>Valentinivirus valentinipuff</taxon>
    </lineage>
</organism>
<proteinExistence type="predicted"/>
<dbReference type="Proteomes" id="UP000281993">
    <property type="component" value="Segment"/>
</dbReference>
<dbReference type="EMBL" id="MH825712">
    <property type="protein sequence ID" value="AYD87403.1"/>
    <property type="molecule type" value="Genomic_DNA"/>
</dbReference>